<feature type="chain" id="PRO_5012921898" description="Lipoprotein" evidence="1">
    <location>
        <begin position="28"/>
        <end position="206"/>
    </location>
</feature>
<evidence type="ECO:0000313" key="3">
    <source>
        <dbReference type="Proteomes" id="UP000216943"/>
    </source>
</evidence>
<dbReference type="PROSITE" id="PS51257">
    <property type="entry name" value="PROKAR_LIPOPROTEIN"/>
    <property type="match status" value="1"/>
</dbReference>
<feature type="signal peptide" evidence="1">
    <location>
        <begin position="1"/>
        <end position="27"/>
    </location>
</feature>
<reference evidence="3" key="1">
    <citation type="submission" date="2017-08" db="EMBL/GenBank/DDBJ databases">
        <authorList>
            <person name="Alvarez-Ponce D."/>
            <person name="Weitzman C.L."/>
            <person name="Tillett R.L."/>
            <person name="Sandmeier F.C."/>
            <person name="Tracy C.R."/>
        </authorList>
    </citation>
    <scope>NUCLEOTIDE SEQUENCE [LARGE SCALE GENOMIC DNA]</scope>
    <source>
        <strain evidence="3">723</strain>
    </source>
</reference>
<accession>A0A269TIY0</accession>
<evidence type="ECO:0008006" key="4">
    <source>
        <dbReference type="Google" id="ProtNLM"/>
    </source>
</evidence>
<dbReference type="RefSeq" id="WP_095335012.1">
    <property type="nucleotide sequence ID" value="NZ_NQNY01000012.1"/>
</dbReference>
<dbReference type="OrthoDB" id="9959040at2"/>
<evidence type="ECO:0000256" key="1">
    <source>
        <dbReference type="SAM" id="SignalP"/>
    </source>
</evidence>
<organism evidence="2 3">
    <name type="scientific">Mycoplasmopsis agassizii</name>
    <dbReference type="NCBI Taxonomy" id="33922"/>
    <lineage>
        <taxon>Bacteria</taxon>
        <taxon>Bacillati</taxon>
        <taxon>Mycoplasmatota</taxon>
        <taxon>Mycoplasmoidales</taxon>
        <taxon>Metamycoplasmataceae</taxon>
        <taxon>Mycoplasmopsis</taxon>
    </lineage>
</organism>
<gene>
    <name evidence="2" type="ORF">CJJ23_03690</name>
</gene>
<dbReference type="Proteomes" id="UP000216943">
    <property type="component" value="Unassembled WGS sequence"/>
</dbReference>
<dbReference type="EMBL" id="NQNY01000012">
    <property type="protein sequence ID" value="PAK21140.1"/>
    <property type="molecule type" value="Genomic_DNA"/>
</dbReference>
<dbReference type="AlphaFoldDB" id="A0A269TIY0"/>
<evidence type="ECO:0000313" key="2">
    <source>
        <dbReference type="EMBL" id="PAK21140.1"/>
    </source>
</evidence>
<proteinExistence type="predicted"/>
<sequence length="206" mass="22176">MKKLNKKSILLMTSLALGTIVVSTAIACSPQTPQPNLQTSDQKVVNRIADSLKNGTYNAKSTYADVEALNKATAGVKSLADLEKILDTASAKTFKDALGKATFTSNNGSLVDANKKRVNLKIKISYAQPAVFQEVELKINYITKGSTPSVKTDNQLAKEWYDSVALTNTAANDIKDKLPSEVTTFNAQNLQTALENAPTGFTSMLN</sequence>
<keyword evidence="1" id="KW-0732">Signal</keyword>
<name>A0A269TIY0_9BACT</name>
<protein>
    <recommendedName>
        <fullName evidence="4">Lipoprotein</fullName>
    </recommendedName>
</protein>
<comment type="caution">
    <text evidence="2">The sequence shown here is derived from an EMBL/GenBank/DDBJ whole genome shotgun (WGS) entry which is preliminary data.</text>
</comment>